<evidence type="ECO:0000313" key="4">
    <source>
        <dbReference type="WBParaSite" id="PgR016_g026_t01"/>
    </source>
</evidence>
<dbReference type="Proteomes" id="UP000887569">
    <property type="component" value="Unplaced"/>
</dbReference>
<accession>A0A915AU53</accession>
<feature type="compositionally biased region" description="Polar residues" evidence="1">
    <location>
        <begin position="135"/>
        <end position="146"/>
    </location>
</feature>
<feature type="compositionally biased region" description="Polar residues" evidence="1">
    <location>
        <begin position="243"/>
        <end position="258"/>
    </location>
</feature>
<reference evidence="4" key="1">
    <citation type="submission" date="2022-11" db="UniProtKB">
        <authorList>
            <consortium name="WormBaseParasite"/>
        </authorList>
    </citation>
    <scope>IDENTIFICATION</scope>
</reference>
<feature type="compositionally biased region" description="Low complexity" evidence="1">
    <location>
        <begin position="163"/>
        <end position="176"/>
    </location>
</feature>
<evidence type="ECO:0000256" key="2">
    <source>
        <dbReference type="SAM" id="SignalP"/>
    </source>
</evidence>
<organism evidence="3 4">
    <name type="scientific">Parascaris univalens</name>
    <name type="common">Nematode worm</name>
    <dbReference type="NCBI Taxonomy" id="6257"/>
    <lineage>
        <taxon>Eukaryota</taxon>
        <taxon>Metazoa</taxon>
        <taxon>Ecdysozoa</taxon>
        <taxon>Nematoda</taxon>
        <taxon>Chromadorea</taxon>
        <taxon>Rhabditida</taxon>
        <taxon>Spirurina</taxon>
        <taxon>Ascaridomorpha</taxon>
        <taxon>Ascaridoidea</taxon>
        <taxon>Ascarididae</taxon>
        <taxon>Parascaris</taxon>
    </lineage>
</organism>
<feature type="compositionally biased region" description="Polar residues" evidence="1">
    <location>
        <begin position="220"/>
        <end position="229"/>
    </location>
</feature>
<feature type="signal peptide" evidence="2">
    <location>
        <begin position="1"/>
        <end position="20"/>
    </location>
</feature>
<keyword evidence="3" id="KW-1185">Reference proteome</keyword>
<name>A0A915AU53_PARUN</name>
<feature type="compositionally biased region" description="Acidic residues" evidence="1">
    <location>
        <begin position="39"/>
        <end position="48"/>
    </location>
</feature>
<dbReference type="AlphaFoldDB" id="A0A915AU53"/>
<feature type="region of interest" description="Disordered" evidence="1">
    <location>
        <begin position="113"/>
        <end position="146"/>
    </location>
</feature>
<dbReference type="WBParaSite" id="PgR016_g026_t01">
    <property type="protein sequence ID" value="PgR016_g026_t01"/>
    <property type="gene ID" value="PgR016_g026"/>
</dbReference>
<evidence type="ECO:0000256" key="1">
    <source>
        <dbReference type="SAM" id="MobiDB-lite"/>
    </source>
</evidence>
<feature type="region of interest" description="Disordered" evidence="1">
    <location>
        <begin position="158"/>
        <end position="258"/>
    </location>
</feature>
<sequence length="582" mass="61835">LRSLIAHVQLLLLSAFHLRADMTDLNQTDTTLNNPKPMEEEEEEDEDYAPPVRPQRYIYKYHRVGTGSLEKIAGPATTPPTKNVEEAAMESTSLSTESNPLITRMAENLAEETPNIEQKPPTTLTDGEIHLGNSLGFSNAESAEPTAISSLPTTLTEGQALSEAAPSEEAPTIAPPGNDADAGSEYVSRDETLAVQLTQTDSTSDLPLEGISSEPVEQSPIVNKSSAETAASELACTEPTGPLSETNNPPSIESTSQERVNEVIAGLTHDGDAVVSGIISSETSQEGVNEVITGLTQDGVAVVSGIISNESDALQRSYEGTQKVISGVTLDRMEVLGGLSVVLSEQQQSPEKASDISTKVAEEHVEEKFNADATSVDLGASAQPSTFPQHEQFLQQELLPHYTTEGDLLPQELRPKRDTCGAVEVICGVTNDNVTIVSGLSSIYTLPESKHEKQYELSSMKGIVSGITAAGVEIISGLAFEHTVMTASSNAQTHAEDLSAPSITPLEVVSGLTSDNQEVIAGVAMNISRVHDINENHADIPVVAVQKAPDVTTDIVQSESSQVPLQLSNLPPVDVPMRSDSF</sequence>
<feature type="region of interest" description="Disordered" evidence="1">
    <location>
        <begin position="27"/>
        <end position="49"/>
    </location>
</feature>
<feature type="compositionally biased region" description="Polar residues" evidence="1">
    <location>
        <begin position="195"/>
        <end position="205"/>
    </location>
</feature>
<proteinExistence type="predicted"/>
<feature type="chain" id="PRO_5036688066" evidence="2">
    <location>
        <begin position="21"/>
        <end position="582"/>
    </location>
</feature>
<evidence type="ECO:0000313" key="3">
    <source>
        <dbReference type="Proteomes" id="UP000887569"/>
    </source>
</evidence>
<protein>
    <submittedName>
        <fullName evidence="4">Uncharacterized protein</fullName>
    </submittedName>
</protein>
<keyword evidence="2" id="KW-0732">Signal</keyword>